<protein>
    <submittedName>
        <fullName evidence="8">Enoyl-CoA hydratase</fullName>
    </submittedName>
</protein>
<evidence type="ECO:0000256" key="2">
    <source>
        <dbReference type="ARBA" id="ARBA00005254"/>
    </source>
</evidence>
<evidence type="ECO:0000256" key="5">
    <source>
        <dbReference type="ARBA" id="ARBA00023717"/>
    </source>
</evidence>
<dbReference type="Gene3D" id="3.90.226.10">
    <property type="entry name" value="2-enoyl-CoA Hydratase, Chain A, domain 1"/>
    <property type="match status" value="1"/>
</dbReference>
<dbReference type="EMBL" id="VMSD01000006">
    <property type="protein sequence ID" value="KAF0845749.1"/>
    <property type="molecule type" value="Genomic_DNA"/>
</dbReference>
<comment type="catalytic activity">
    <reaction evidence="4">
        <text>a (3S)-3-hydroxyacyl-CoA = a (2E)-enoyl-CoA + H2O</text>
        <dbReference type="Rhea" id="RHEA:16105"/>
        <dbReference type="ChEBI" id="CHEBI:15377"/>
        <dbReference type="ChEBI" id="CHEBI:57318"/>
        <dbReference type="ChEBI" id="CHEBI:58856"/>
        <dbReference type="EC" id="4.2.1.17"/>
    </reaction>
</comment>
<feature type="compositionally biased region" description="Basic and acidic residues" evidence="7">
    <location>
        <begin position="254"/>
        <end position="273"/>
    </location>
</feature>
<name>A0ABQ6YJT1_9NOCA</name>
<dbReference type="InterPro" id="IPR018376">
    <property type="entry name" value="Enoyl-CoA_hyd/isom_CS"/>
</dbReference>
<evidence type="ECO:0000256" key="4">
    <source>
        <dbReference type="ARBA" id="ARBA00023709"/>
    </source>
</evidence>
<dbReference type="NCBIfam" id="NF006108">
    <property type="entry name" value="PRK08259.1"/>
    <property type="match status" value="1"/>
</dbReference>
<comment type="similarity">
    <text evidence="2 6">Belongs to the enoyl-CoA hydratase/isomerase family.</text>
</comment>
<dbReference type="PANTHER" id="PTHR43802:SF1">
    <property type="entry name" value="IP11341P-RELATED"/>
    <property type="match status" value="1"/>
</dbReference>
<accession>A0ABQ6YJT1</accession>
<dbReference type="CDD" id="cd06558">
    <property type="entry name" value="crotonase-like"/>
    <property type="match status" value="1"/>
</dbReference>
<dbReference type="Proteomes" id="UP000798951">
    <property type="component" value="Unassembled WGS sequence"/>
</dbReference>
<evidence type="ECO:0000256" key="7">
    <source>
        <dbReference type="SAM" id="MobiDB-lite"/>
    </source>
</evidence>
<evidence type="ECO:0000256" key="3">
    <source>
        <dbReference type="ARBA" id="ARBA00022832"/>
    </source>
</evidence>
<evidence type="ECO:0000256" key="1">
    <source>
        <dbReference type="ARBA" id="ARBA00002994"/>
    </source>
</evidence>
<reference evidence="8 9" key="1">
    <citation type="submission" date="2019-07" db="EMBL/GenBank/DDBJ databases">
        <title>Genomic Encyclopedia of Type Strains, Phase IV (KMG-IV): sequencing the most valuable type-strain genomes for metagenomic binning, comparative biology and taxonomic classification.</title>
        <authorList>
            <person name="Goeker M."/>
        </authorList>
    </citation>
    <scope>NUCLEOTIDE SEQUENCE [LARGE SCALE GENOMIC DNA]</scope>
    <source>
        <strain evidence="8 9">DSM 44831</strain>
    </source>
</reference>
<dbReference type="InterPro" id="IPR001753">
    <property type="entry name" value="Enoyl-CoA_hydra/iso"/>
</dbReference>
<dbReference type="Gene3D" id="1.10.287.2460">
    <property type="match status" value="1"/>
</dbReference>
<dbReference type="PROSITE" id="PS00166">
    <property type="entry name" value="ENOYL_COA_HYDRATASE"/>
    <property type="match status" value="1"/>
</dbReference>
<dbReference type="InterPro" id="IPR029045">
    <property type="entry name" value="ClpP/crotonase-like_dom_sf"/>
</dbReference>
<keyword evidence="3" id="KW-0276">Fatty acid metabolism</keyword>
<comment type="caution">
    <text evidence="8">The sequence shown here is derived from an EMBL/GenBank/DDBJ whole genome shotgun (WGS) entry which is preliminary data.</text>
</comment>
<keyword evidence="9" id="KW-1185">Reference proteome</keyword>
<evidence type="ECO:0000313" key="8">
    <source>
        <dbReference type="EMBL" id="KAF0845749.1"/>
    </source>
</evidence>
<dbReference type="SUPFAM" id="SSF52096">
    <property type="entry name" value="ClpP/crotonase"/>
    <property type="match status" value="1"/>
</dbReference>
<gene>
    <name evidence="8" type="ORF">FNL39_106137</name>
</gene>
<dbReference type="RefSeq" id="WP_067984031.1">
    <property type="nucleotide sequence ID" value="NZ_VMSD01000006.1"/>
</dbReference>
<proteinExistence type="inferred from homology"/>
<evidence type="ECO:0000313" key="9">
    <source>
        <dbReference type="Proteomes" id="UP000798951"/>
    </source>
</evidence>
<keyword evidence="3" id="KW-0443">Lipid metabolism</keyword>
<evidence type="ECO:0000256" key="6">
    <source>
        <dbReference type="RuleBase" id="RU003707"/>
    </source>
</evidence>
<dbReference type="Pfam" id="PF00378">
    <property type="entry name" value="ECH_1"/>
    <property type="match status" value="1"/>
</dbReference>
<feature type="region of interest" description="Disordered" evidence="7">
    <location>
        <begin position="252"/>
        <end position="273"/>
    </location>
</feature>
<comment type="function">
    <text evidence="1">Could possibly oxidize fatty acids using specific components.</text>
</comment>
<organism evidence="8 9">
    <name type="scientific">Nocardia caishijiensis</name>
    <dbReference type="NCBI Taxonomy" id="184756"/>
    <lineage>
        <taxon>Bacteria</taxon>
        <taxon>Bacillati</taxon>
        <taxon>Actinomycetota</taxon>
        <taxon>Actinomycetes</taxon>
        <taxon>Mycobacteriales</taxon>
        <taxon>Nocardiaceae</taxon>
        <taxon>Nocardia</taxon>
    </lineage>
</organism>
<sequence length="273" mass="28486">MTEHLVTVEHDGPVTTISINRPHARNAVDRATAEALADAFRAFDADPDTAVAVFRGAGGTFCAGADLKAVAAGDPNRFQPDGDAPMGVSRLRLSKPVIAAVSGYAVAGGLELAIWADLRVADEDAVFGVFCRRWGVPLIDGGTVRLPRLIGTSHAMDLILTGRPVGADEALRMGLVNRVVPSGQATAAAQALARELASFPQTCLRQDRLSLLEQDGLTETAALANEFEHGAISISQGTLAGAIRFADGAGRHGAFGDHGERGKNSAGRDTKRT</sequence>
<dbReference type="PANTHER" id="PTHR43802">
    <property type="entry name" value="ENOYL-COA HYDRATASE"/>
    <property type="match status" value="1"/>
</dbReference>
<comment type="catalytic activity">
    <reaction evidence="5">
        <text>a 4-saturated-(3S)-3-hydroxyacyl-CoA = a (3E)-enoyl-CoA + H2O</text>
        <dbReference type="Rhea" id="RHEA:20724"/>
        <dbReference type="ChEBI" id="CHEBI:15377"/>
        <dbReference type="ChEBI" id="CHEBI:58521"/>
        <dbReference type="ChEBI" id="CHEBI:137480"/>
        <dbReference type="EC" id="4.2.1.17"/>
    </reaction>
</comment>